<gene>
    <name evidence="2" type="primary">wzy</name>
</gene>
<feature type="transmembrane region" description="Helical" evidence="1">
    <location>
        <begin position="209"/>
        <end position="242"/>
    </location>
</feature>
<feature type="transmembrane region" description="Helical" evidence="1">
    <location>
        <begin position="35"/>
        <end position="60"/>
    </location>
</feature>
<keyword evidence="1" id="KW-0812">Transmembrane</keyword>
<organism evidence="2">
    <name type="scientific">Klebsiella sp. 636/52</name>
    <dbReference type="NCBI Taxonomy" id="1497828"/>
    <lineage>
        <taxon>Bacteria</taxon>
        <taxon>Pseudomonadati</taxon>
        <taxon>Pseudomonadota</taxon>
        <taxon>Gammaproteobacteria</taxon>
        <taxon>Enterobacterales</taxon>
        <taxon>Enterobacteriaceae</taxon>
        <taxon>Klebsiella/Raoultella group</taxon>
        <taxon>Klebsiella</taxon>
    </lineage>
</organism>
<dbReference type="EMBL" id="AB924595">
    <property type="protein sequence ID" value="BAT24087.1"/>
    <property type="molecule type" value="Genomic_DNA"/>
</dbReference>
<keyword evidence="1" id="KW-1133">Transmembrane helix</keyword>
<feature type="transmembrane region" description="Helical" evidence="1">
    <location>
        <begin position="132"/>
        <end position="154"/>
    </location>
</feature>
<feature type="transmembrane region" description="Helical" evidence="1">
    <location>
        <begin position="80"/>
        <end position="100"/>
    </location>
</feature>
<accession>A0A0P0YS44</accession>
<proteinExistence type="predicted"/>
<feature type="transmembrane region" description="Helical" evidence="1">
    <location>
        <begin position="248"/>
        <end position="271"/>
    </location>
</feature>
<reference evidence="2" key="1">
    <citation type="submission" date="2014-04" db="EMBL/GenBank/DDBJ databases">
        <authorList>
            <person name="Harrison E."/>
        </authorList>
    </citation>
    <scope>NUCLEOTIDE SEQUENCE</scope>
    <source>
        <strain evidence="2">636/52</strain>
    </source>
</reference>
<dbReference type="AlphaFoldDB" id="A0A0P0YS44"/>
<feature type="transmembrane region" description="Helical" evidence="1">
    <location>
        <begin position="327"/>
        <end position="344"/>
    </location>
</feature>
<evidence type="ECO:0000313" key="2">
    <source>
        <dbReference type="EMBL" id="BAT24087.1"/>
    </source>
</evidence>
<feature type="transmembrane region" description="Helical" evidence="1">
    <location>
        <begin position="380"/>
        <end position="399"/>
    </location>
</feature>
<sequence>MMTIEWLLTFTSTLFIVLFYIFIIRSLLAANSNLFLIGSCFGILFFYVTPLIILSITGRFEKGIFLSVVDLKDIDITEDIVPVLIMHGLLVILGVTIYLIGIFSRNANAYGNAIQRNNIIDIKKDKKRLIKLIIILGGFYVLFVARDLVSNNIFSGDAHWYESRHDSMSVENGSIINVIFTYLRNNSRLVFFAALIYGWYQKVYKNDYIFLVVYLVSIGLDIYVSGNRFILAATGILIAYILILKKKYIFITVCSFLAYPIAWLGTVFMSVRGVMYSQASTFGELITLFKEKGAEANDQFIFVLINMVEGINFNTYVSLYYNAPKKIPFLLGETFITPLVFWIPRSVWENKPPRVGQIIGEAYVGNPDLSLVATFLGESWLNFGYVSFIIIPFLFIIAFKFINAAVRHMEPGIRSFILFLLGFTLMRASYGSVFVDVFVMSMYISLVLLIIQKKIYFFGRQVNFK</sequence>
<feature type="transmembrane region" description="Helical" evidence="1">
    <location>
        <begin position="434"/>
        <end position="451"/>
    </location>
</feature>
<evidence type="ECO:0000256" key="1">
    <source>
        <dbReference type="SAM" id="Phobius"/>
    </source>
</evidence>
<feature type="transmembrane region" description="Helical" evidence="1">
    <location>
        <begin position="6"/>
        <end position="23"/>
    </location>
</feature>
<keyword evidence="1" id="KW-0472">Membrane</keyword>
<reference evidence="2" key="2">
    <citation type="journal article" date="2015" name="Sci. Rep.">
        <title>Genetic analysis of capsular polysaccharide synthesis gene clusters in 79 capsular types of Klebsiella spp.</title>
        <authorList>
            <person name="Pan Y.J."/>
            <person name="Lin T.L."/>
            <person name="Chen C.T."/>
            <person name="Chen Y.Y."/>
            <person name="Hsieh P.F."/>
            <person name="Hsu C.R."/>
            <person name="Wu M.C."/>
            <person name="Wang J.T."/>
        </authorList>
    </citation>
    <scope>NUCLEOTIDE SEQUENCE</scope>
    <source>
        <strain evidence="2">636/52</strain>
    </source>
</reference>
<feature type="transmembrane region" description="Helical" evidence="1">
    <location>
        <begin position="174"/>
        <end position="197"/>
    </location>
</feature>
<name>A0A0P0YS44_9ENTR</name>
<feature type="transmembrane region" description="Helical" evidence="1">
    <location>
        <begin position="411"/>
        <end position="428"/>
    </location>
</feature>
<protein>
    <submittedName>
        <fullName evidence="2">O-antigen and lipid-linked capsular repeat unit polymerase</fullName>
    </submittedName>
</protein>